<dbReference type="InterPro" id="IPR005024">
    <property type="entry name" value="Snf7_fam"/>
</dbReference>
<reference evidence="2" key="1">
    <citation type="submission" date="2013-12" db="EMBL/GenBank/DDBJ databases">
        <authorList>
            <person name="Genoscope - CEA"/>
        </authorList>
    </citation>
    <scope>NUCLEOTIDE SEQUENCE</scope>
    <source>
        <strain evidence="2">CBS 1993</strain>
    </source>
</reference>
<proteinExistence type="predicted"/>
<dbReference type="Pfam" id="PF03357">
    <property type="entry name" value="Snf7"/>
    <property type="match status" value="1"/>
</dbReference>
<dbReference type="STRING" id="1382522.W6MFW6"/>
<dbReference type="AlphaFoldDB" id="W6MFW6"/>
<dbReference type="HOGENOM" id="CLU_069208_0_2_1"/>
<feature type="region of interest" description="Disordered" evidence="1">
    <location>
        <begin position="175"/>
        <end position="207"/>
    </location>
</feature>
<dbReference type="OrthoDB" id="2329734at2759"/>
<accession>W6MFW6</accession>
<evidence type="ECO:0000256" key="1">
    <source>
        <dbReference type="SAM" id="MobiDB-lite"/>
    </source>
</evidence>
<evidence type="ECO:0008006" key="4">
    <source>
        <dbReference type="Google" id="ProtNLM"/>
    </source>
</evidence>
<dbReference type="RefSeq" id="XP_022456859.1">
    <property type="nucleotide sequence ID" value="XM_022605386.1"/>
</dbReference>
<dbReference type="GO" id="GO:0007034">
    <property type="term" value="P:vacuolar transport"/>
    <property type="evidence" value="ECO:0007669"/>
    <property type="project" value="InterPro"/>
</dbReference>
<protein>
    <recommendedName>
        <fullName evidence="4">Vacuolar protein-sorting-associated protein 24</fullName>
    </recommendedName>
</protein>
<dbReference type="Gene3D" id="6.10.140.1230">
    <property type="match status" value="1"/>
</dbReference>
<keyword evidence="3" id="KW-1185">Reference proteome</keyword>
<dbReference type="PANTHER" id="PTHR10476">
    <property type="entry name" value="CHARGED MULTIVESICULAR BODY PROTEIN"/>
    <property type="match status" value="1"/>
</dbReference>
<evidence type="ECO:0000313" key="3">
    <source>
        <dbReference type="Proteomes" id="UP000019384"/>
    </source>
</evidence>
<name>W6MFW6_9ASCO</name>
<dbReference type="GeneID" id="34518247"/>
<evidence type="ECO:0000313" key="2">
    <source>
        <dbReference type="EMBL" id="CDK24844.1"/>
    </source>
</evidence>
<dbReference type="EMBL" id="HG793125">
    <property type="protein sequence ID" value="CDK24844.1"/>
    <property type="molecule type" value="Genomic_DNA"/>
</dbReference>
<gene>
    <name evidence="2" type="ORF">KUCA_T00000811001</name>
</gene>
<sequence>MDLIKKAIWGPDPKEQMRKCQALIRKNKRQVDRSIQDLKPISKKTQSLIKQAVKNKDLKTARLYAREYKNIEKQERNLYSSRAIIDSIGMQLNEQQQLLKLQGTLGQSAGIMKDVNSLVSLGSFNHNAQELQKELMKSGIVEEMVNDMMDMDTEVYEDEDEEEEINKILEAFTKDKEEPSKVSTPVSNIDLPNAVNSPVLESQTDDDKMLVDMRERLRALQE</sequence>
<dbReference type="Proteomes" id="UP000019384">
    <property type="component" value="Unassembled WGS sequence"/>
</dbReference>
<organism evidence="2 3">
    <name type="scientific">Kuraishia capsulata CBS 1993</name>
    <dbReference type="NCBI Taxonomy" id="1382522"/>
    <lineage>
        <taxon>Eukaryota</taxon>
        <taxon>Fungi</taxon>
        <taxon>Dikarya</taxon>
        <taxon>Ascomycota</taxon>
        <taxon>Saccharomycotina</taxon>
        <taxon>Pichiomycetes</taxon>
        <taxon>Pichiales</taxon>
        <taxon>Pichiaceae</taxon>
        <taxon>Kuraishia</taxon>
    </lineage>
</organism>
<reference evidence="2" key="2">
    <citation type="submission" date="2014-02" db="EMBL/GenBank/DDBJ databases">
        <title>Complete DNA sequence of /Kuraishia capsulata/ illustrates novel genomic features among budding yeasts (/Saccharomycotina/).</title>
        <authorList>
            <person name="Morales L."/>
            <person name="Noel B."/>
            <person name="Porcel B."/>
            <person name="Marcet-Houben M."/>
            <person name="Hullo M-F."/>
            <person name="Sacerdot C."/>
            <person name="Tekaia F."/>
            <person name="Leh-Louis V."/>
            <person name="Despons L."/>
            <person name="Khanna V."/>
            <person name="Aury J-M."/>
            <person name="Barbe V."/>
            <person name="Couloux A."/>
            <person name="Labadie K."/>
            <person name="Pelletier E."/>
            <person name="Souciet J-L."/>
            <person name="Boekhout T."/>
            <person name="Gabaldon T."/>
            <person name="Wincker P."/>
            <person name="Dujon B."/>
        </authorList>
    </citation>
    <scope>NUCLEOTIDE SEQUENCE</scope>
    <source>
        <strain evidence="2">CBS 1993</strain>
    </source>
</reference>